<feature type="domain" description="HDOD" evidence="1">
    <location>
        <begin position="175"/>
        <end position="358"/>
    </location>
</feature>
<evidence type="ECO:0000313" key="2">
    <source>
        <dbReference type="EMBL" id="MEC5385653.1"/>
    </source>
</evidence>
<accession>A0ABU6K144</accession>
<comment type="caution">
    <text evidence="2">The sequence shown here is derived from an EMBL/GenBank/DDBJ whole genome shotgun (WGS) entry which is preliminary data.</text>
</comment>
<dbReference type="InterPro" id="IPR013976">
    <property type="entry name" value="HDOD"/>
</dbReference>
<keyword evidence="3" id="KW-1185">Reference proteome</keyword>
<dbReference type="InterPro" id="IPR052340">
    <property type="entry name" value="RNase_Y/CdgJ"/>
</dbReference>
<proteinExistence type="predicted"/>
<dbReference type="PROSITE" id="PS51833">
    <property type="entry name" value="HDOD"/>
    <property type="match status" value="1"/>
</dbReference>
<reference evidence="2 3" key="1">
    <citation type="submission" date="2024-01" db="EMBL/GenBank/DDBJ databases">
        <title>Uliginosibacterium soil sp. nov.</title>
        <authorList>
            <person name="Lv Y."/>
        </authorList>
    </citation>
    <scope>NUCLEOTIDE SEQUENCE [LARGE SCALE GENOMIC DNA]</scope>
    <source>
        <strain evidence="2 3">H3</strain>
    </source>
</reference>
<sequence>MSAGVLITREPVVNKQRAITANRLVFHAPSVPAAAAALNSFSEDWPTGHMVFVSLGRLVPTAELQAWQAPQNTLVEIPAPALQYPQTQELISQLNSSGMPLALTWYQPGVQWPANVDCRFVMADANKLPNPNGAPGLAMAWGLKDVAGFQQAIANGYDGAAGWFFLNGAPLAKQMSSSHAGIVRLLNMVRDEAEVSQIEAALKQDVTLSYKLLKYINSAGFGLMVEVQSFRHAVTILGMDKLHKWLSLLLVSASKDPIAPAVMQASITRGHFMEKLGAQFFAKTELDNLFITGAFSLLNVLLGTSLDAVLEQMSLPAAVGDALLRGEGAYAPLLKLAIATENFLPDALRAQTEALGLTNEQVSKALLESVSFADRLNFA</sequence>
<dbReference type="RefSeq" id="WP_327598602.1">
    <property type="nucleotide sequence ID" value="NZ_JAYXHS010000001.1"/>
</dbReference>
<dbReference type="Proteomes" id="UP001331561">
    <property type="component" value="Unassembled WGS sequence"/>
</dbReference>
<gene>
    <name evidence="2" type="ORF">VVD49_07950</name>
</gene>
<dbReference type="SUPFAM" id="SSF109604">
    <property type="entry name" value="HD-domain/PDEase-like"/>
    <property type="match status" value="1"/>
</dbReference>
<organism evidence="2 3">
    <name type="scientific">Uliginosibacterium silvisoli</name>
    <dbReference type="NCBI Taxonomy" id="3114758"/>
    <lineage>
        <taxon>Bacteria</taxon>
        <taxon>Pseudomonadati</taxon>
        <taxon>Pseudomonadota</taxon>
        <taxon>Betaproteobacteria</taxon>
        <taxon>Rhodocyclales</taxon>
        <taxon>Zoogloeaceae</taxon>
        <taxon>Uliginosibacterium</taxon>
    </lineage>
</organism>
<protein>
    <submittedName>
        <fullName evidence="2">HDOD domain-containing protein</fullName>
    </submittedName>
</protein>
<evidence type="ECO:0000259" key="1">
    <source>
        <dbReference type="PROSITE" id="PS51833"/>
    </source>
</evidence>
<dbReference type="PANTHER" id="PTHR33525:SF4">
    <property type="entry name" value="CYCLIC DI-GMP PHOSPHODIESTERASE CDGJ"/>
    <property type="match status" value="1"/>
</dbReference>
<name>A0ABU6K144_9RHOO</name>
<dbReference type="Pfam" id="PF08668">
    <property type="entry name" value="HDOD"/>
    <property type="match status" value="1"/>
</dbReference>
<dbReference type="Gene3D" id="1.10.3210.10">
    <property type="entry name" value="Hypothetical protein af1432"/>
    <property type="match status" value="1"/>
</dbReference>
<evidence type="ECO:0000313" key="3">
    <source>
        <dbReference type="Proteomes" id="UP001331561"/>
    </source>
</evidence>
<dbReference type="EMBL" id="JAYXHS010000001">
    <property type="protein sequence ID" value="MEC5385653.1"/>
    <property type="molecule type" value="Genomic_DNA"/>
</dbReference>
<dbReference type="PANTHER" id="PTHR33525">
    <property type="match status" value="1"/>
</dbReference>